<dbReference type="SUPFAM" id="SSF101967">
    <property type="entry name" value="Adhesin YadA, collagen-binding domain"/>
    <property type="match status" value="1"/>
</dbReference>
<dbReference type="AlphaFoldDB" id="A0A3S4TZH3"/>
<dbReference type="InterPro" id="IPR011049">
    <property type="entry name" value="Serralysin-like_metalloprot_C"/>
</dbReference>
<dbReference type="GO" id="GO:0019867">
    <property type="term" value="C:outer membrane"/>
    <property type="evidence" value="ECO:0007669"/>
    <property type="project" value="InterPro"/>
</dbReference>
<dbReference type="Gene3D" id="2.20.70.140">
    <property type="match status" value="1"/>
</dbReference>
<organism evidence="2 3">
    <name type="scientific">Rodentibacter pneumotropicus</name>
    <dbReference type="NCBI Taxonomy" id="758"/>
    <lineage>
        <taxon>Bacteria</taxon>
        <taxon>Pseudomonadati</taxon>
        <taxon>Pseudomonadota</taxon>
        <taxon>Gammaproteobacteria</taxon>
        <taxon>Pasteurellales</taxon>
        <taxon>Pasteurellaceae</taxon>
        <taxon>Rodentibacter</taxon>
    </lineage>
</organism>
<reference evidence="2 3" key="1">
    <citation type="submission" date="2018-12" db="EMBL/GenBank/DDBJ databases">
        <authorList>
            <consortium name="Pathogen Informatics"/>
        </authorList>
    </citation>
    <scope>NUCLEOTIDE SEQUENCE [LARGE SCALE GENOMIC DNA]</scope>
    <source>
        <strain evidence="2 3">NCTC8284</strain>
    </source>
</reference>
<feature type="domain" description="Trimeric autotransporter adhesin YadA-like stalk" evidence="1">
    <location>
        <begin position="63"/>
        <end position="104"/>
    </location>
</feature>
<protein>
    <submittedName>
        <fullName evidence="2">Autotransporter adhesin</fullName>
    </submittedName>
</protein>
<evidence type="ECO:0000313" key="3">
    <source>
        <dbReference type="Proteomes" id="UP000278733"/>
    </source>
</evidence>
<evidence type="ECO:0000313" key="2">
    <source>
        <dbReference type="EMBL" id="VEH66326.1"/>
    </source>
</evidence>
<dbReference type="EMBL" id="LR134405">
    <property type="protein sequence ID" value="VEH66326.1"/>
    <property type="molecule type" value="Genomic_DNA"/>
</dbReference>
<name>A0A3S4TZH3_9PAST</name>
<accession>A0A3S4TZH3</accession>
<dbReference type="KEGG" id="rpne:NCTC8284_01488"/>
<sequence>MVPTKNADGSTTYTVKTKDNVDFTSVTTGNTTMNDSGITIRASDNGKTNVILTNKGLDNGGNKVVNVADGEISSTSKDAVNGSQLHNVKQELAREGLNFKGQSGQSIHKNLGETLEIVGKGQKADTEYDAVNIKTYEENGKVVVALAKDLTANKVTVGEKGANGKDGADGSIGVNGKDGSAVVINGKDGSIGLNGKDGKNGVSIKGQDGKVGVDGKDGETRLVYVEKIIQIKLTRSLLLMTA</sequence>
<dbReference type="Gene3D" id="1.20.5.170">
    <property type="match status" value="1"/>
</dbReference>
<dbReference type="Proteomes" id="UP000278733">
    <property type="component" value="Chromosome"/>
</dbReference>
<dbReference type="InterPro" id="IPR008635">
    <property type="entry name" value="Coiled_stalk_dom"/>
</dbReference>
<dbReference type="Pfam" id="PF05662">
    <property type="entry name" value="YadA_stalk"/>
    <property type="match status" value="1"/>
</dbReference>
<proteinExistence type="predicted"/>
<gene>
    <name evidence="2" type="primary">hsf2_15</name>
    <name evidence="2" type="ORF">NCTC8284_01488</name>
</gene>
<evidence type="ECO:0000259" key="1">
    <source>
        <dbReference type="Pfam" id="PF05662"/>
    </source>
</evidence>